<dbReference type="Pfam" id="PF04055">
    <property type="entry name" value="Radical_SAM"/>
    <property type="match status" value="1"/>
</dbReference>
<dbReference type="InterPro" id="IPR058240">
    <property type="entry name" value="rSAM_sf"/>
</dbReference>
<accession>A0A7C4H6F7</accession>
<dbReference type="EMBL" id="DTCA01000055">
    <property type="protein sequence ID" value="HGM07110.1"/>
    <property type="molecule type" value="Genomic_DNA"/>
</dbReference>
<dbReference type="GO" id="GO:0051539">
    <property type="term" value="F:4 iron, 4 sulfur cluster binding"/>
    <property type="evidence" value="ECO:0007669"/>
    <property type="project" value="UniProtKB-KW"/>
</dbReference>
<dbReference type="PANTHER" id="PTHR30352">
    <property type="entry name" value="PYRUVATE FORMATE-LYASE-ACTIVATING ENZYME"/>
    <property type="match status" value="1"/>
</dbReference>
<reference evidence="8" key="1">
    <citation type="journal article" date="2020" name="mSystems">
        <title>Genome- and Community-Level Interaction Insights into Carbon Utilization and Element Cycling Functions of Hydrothermarchaeota in Hydrothermal Sediment.</title>
        <authorList>
            <person name="Zhou Z."/>
            <person name="Liu Y."/>
            <person name="Xu W."/>
            <person name="Pan J."/>
            <person name="Luo Z.H."/>
            <person name="Li M."/>
        </authorList>
    </citation>
    <scope>NUCLEOTIDE SEQUENCE [LARGE SCALE GENOMIC DNA]</scope>
    <source>
        <strain evidence="8">SpSt-658</strain>
    </source>
</reference>
<dbReference type="Gene3D" id="3.20.20.70">
    <property type="entry name" value="Aldolase class I"/>
    <property type="match status" value="1"/>
</dbReference>
<keyword evidence="6" id="KW-0411">Iron-sulfur</keyword>
<evidence type="ECO:0000256" key="5">
    <source>
        <dbReference type="ARBA" id="ARBA00023004"/>
    </source>
</evidence>
<comment type="caution">
    <text evidence="8">The sequence shown here is derived from an EMBL/GenBank/DDBJ whole genome shotgun (WGS) entry which is preliminary data.</text>
</comment>
<dbReference type="PROSITE" id="PS51257">
    <property type="entry name" value="PROKAR_LIPOPROTEIN"/>
    <property type="match status" value="1"/>
</dbReference>
<evidence type="ECO:0000259" key="7">
    <source>
        <dbReference type="PROSITE" id="PS51918"/>
    </source>
</evidence>
<dbReference type="InterPro" id="IPR034457">
    <property type="entry name" value="Organic_radical-activating"/>
</dbReference>
<evidence type="ECO:0000256" key="1">
    <source>
        <dbReference type="ARBA" id="ARBA00001966"/>
    </source>
</evidence>
<keyword evidence="5" id="KW-0408">Iron</keyword>
<dbReference type="SFLD" id="SFLDS00029">
    <property type="entry name" value="Radical_SAM"/>
    <property type="match status" value="1"/>
</dbReference>
<dbReference type="CDD" id="cd01335">
    <property type="entry name" value="Radical_SAM"/>
    <property type="match status" value="1"/>
</dbReference>
<dbReference type="PROSITE" id="PS51918">
    <property type="entry name" value="RADICAL_SAM"/>
    <property type="match status" value="1"/>
</dbReference>
<proteinExistence type="predicted"/>
<name>A0A7C4H6F7_9CREN</name>
<keyword evidence="3" id="KW-0949">S-adenosyl-L-methionine</keyword>
<dbReference type="PANTHER" id="PTHR30352:SF5">
    <property type="entry name" value="PYRUVATE FORMATE-LYASE 1-ACTIVATING ENZYME"/>
    <property type="match status" value="1"/>
</dbReference>
<evidence type="ECO:0000256" key="6">
    <source>
        <dbReference type="ARBA" id="ARBA00023014"/>
    </source>
</evidence>
<dbReference type="SUPFAM" id="SSF102114">
    <property type="entry name" value="Radical SAM enzymes"/>
    <property type="match status" value="1"/>
</dbReference>
<keyword evidence="2" id="KW-0004">4Fe-4S</keyword>
<evidence type="ECO:0000256" key="4">
    <source>
        <dbReference type="ARBA" id="ARBA00022723"/>
    </source>
</evidence>
<comment type="cofactor">
    <cofactor evidence="1">
        <name>[4Fe-4S] cluster</name>
        <dbReference type="ChEBI" id="CHEBI:49883"/>
    </cofactor>
</comment>
<dbReference type="InterPro" id="IPR013785">
    <property type="entry name" value="Aldolase_TIM"/>
</dbReference>
<protein>
    <submittedName>
        <fullName evidence="8">Radical SAM protein</fullName>
    </submittedName>
</protein>
<evidence type="ECO:0000313" key="8">
    <source>
        <dbReference type="EMBL" id="HGM07110.1"/>
    </source>
</evidence>
<dbReference type="AlphaFoldDB" id="A0A7C4H6F7"/>
<feature type="domain" description="Radical SAM core" evidence="7">
    <location>
        <begin position="12"/>
        <end position="228"/>
    </location>
</feature>
<dbReference type="GO" id="GO:0003824">
    <property type="term" value="F:catalytic activity"/>
    <property type="evidence" value="ECO:0007669"/>
    <property type="project" value="InterPro"/>
</dbReference>
<sequence length="239" mass="28050">MLVAGWRFSLSDVKNHPALVIWFCGCNLLCPFCHNWRISSLDPNICFDISIPRMIQEIEKAKRFVEYVQVTGGEPLLQIREIVPLLNEVKKMGLKTSLNSNLTLSKELELVVDLVDHVATDLKVPSYMYGISNWDAMFERFLDSLHILVEKGKEIELRVLVTRIPIDEYMKVIKSIGDIIKGYRNIHIVFRRIYGKPLVEPRIDDWCTAFCVRDEEEYRRKEEELRSLIQQYIYLVKTR</sequence>
<dbReference type="InterPro" id="IPR007197">
    <property type="entry name" value="rSAM"/>
</dbReference>
<evidence type="ECO:0000256" key="3">
    <source>
        <dbReference type="ARBA" id="ARBA00022691"/>
    </source>
</evidence>
<evidence type="ECO:0000256" key="2">
    <source>
        <dbReference type="ARBA" id="ARBA00022485"/>
    </source>
</evidence>
<dbReference type="GO" id="GO:0046872">
    <property type="term" value="F:metal ion binding"/>
    <property type="evidence" value="ECO:0007669"/>
    <property type="project" value="UniProtKB-KW"/>
</dbReference>
<keyword evidence="4" id="KW-0479">Metal-binding</keyword>
<organism evidence="8">
    <name type="scientific">Ignisphaera aggregans</name>
    <dbReference type="NCBI Taxonomy" id="334771"/>
    <lineage>
        <taxon>Archaea</taxon>
        <taxon>Thermoproteota</taxon>
        <taxon>Thermoprotei</taxon>
        <taxon>Desulfurococcales</taxon>
        <taxon>Desulfurococcaceae</taxon>
        <taxon>Ignisphaera</taxon>
    </lineage>
</organism>
<gene>
    <name evidence="8" type="ORF">ENU31_01685</name>
</gene>